<evidence type="ECO:0000313" key="1">
    <source>
        <dbReference type="EMBL" id="PZO90012.1"/>
    </source>
</evidence>
<dbReference type="AlphaFoldDB" id="A0A2W5A9U3"/>
<protein>
    <submittedName>
        <fullName evidence="1">Uncharacterized protein</fullName>
    </submittedName>
</protein>
<comment type="caution">
    <text evidence="1">The sequence shown here is derived from an EMBL/GenBank/DDBJ whole genome shotgun (WGS) entry which is preliminary data.</text>
</comment>
<reference evidence="1 2" key="1">
    <citation type="submission" date="2017-08" db="EMBL/GenBank/DDBJ databases">
        <title>Infants hospitalized years apart are colonized by the same room-sourced microbial strains.</title>
        <authorList>
            <person name="Brooks B."/>
            <person name="Olm M.R."/>
            <person name="Firek B.A."/>
            <person name="Baker R."/>
            <person name="Thomas B.C."/>
            <person name="Morowitz M.J."/>
            <person name="Banfield J.F."/>
        </authorList>
    </citation>
    <scope>NUCLEOTIDE SEQUENCE [LARGE SCALE GENOMIC DNA]</scope>
    <source>
        <strain evidence="1">S2_018_000_R2_101</strain>
    </source>
</reference>
<accession>A0A2W5A9U3</accession>
<dbReference type="Proteomes" id="UP000249066">
    <property type="component" value="Unassembled WGS sequence"/>
</dbReference>
<evidence type="ECO:0000313" key="2">
    <source>
        <dbReference type="Proteomes" id="UP000249066"/>
    </source>
</evidence>
<proteinExistence type="predicted"/>
<name>A0A2W5A9U3_9SPHN</name>
<gene>
    <name evidence="1" type="ORF">DI623_08260</name>
</gene>
<dbReference type="EMBL" id="QFNN01000039">
    <property type="protein sequence ID" value="PZO90012.1"/>
    <property type="molecule type" value="Genomic_DNA"/>
</dbReference>
<sequence length="62" mass="6804">MIIPFADGPDGRAAVDAWRAHVEAGRIGRRPPPDPALVAKKARMADLLGRRAVWRPHPEDAQ</sequence>
<organism evidence="1 2">
    <name type="scientific">Sphingomonas sanxanigenens</name>
    <dbReference type="NCBI Taxonomy" id="397260"/>
    <lineage>
        <taxon>Bacteria</taxon>
        <taxon>Pseudomonadati</taxon>
        <taxon>Pseudomonadota</taxon>
        <taxon>Alphaproteobacteria</taxon>
        <taxon>Sphingomonadales</taxon>
        <taxon>Sphingomonadaceae</taxon>
        <taxon>Sphingomonas</taxon>
    </lineage>
</organism>